<accession>A0A8S5RXB9</accession>
<name>A0A8S5RXB9_9CAUD</name>
<protein>
    <submittedName>
        <fullName evidence="1">Uncharacterized protein</fullName>
    </submittedName>
</protein>
<organism evidence="1">
    <name type="scientific">Siphoviridae sp. ctLeh52</name>
    <dbReference type="NCBI Taxonomy" id="2827849"/>
    <lineage>
        <taxon>Viruses</taxon>
        <taxon>Duplodnaviria</taxon>
        <taxon>Heunggongvirae</taxon>
        <taxon>Uroviricota</taxon>
        <taxon>Caudoviricetes</taxon>
    </lineage>
</organism>
<dbReference type="EMBL" id="BK032499">
    <property type="protein sequence ID" value="DAF43155.1"/>
    <property type="molecule type" value="Genomic_DNA"/>
</dbReference>
<evidence type="ECO:0000313" key="1">
    <source>
        <dbReference type="EMBL" id="DAF43155.1"/>
    </source>
</evidence>
<reference evidence="1" key="1">
    <citation type="journal article" date="2021" name="Proc. Natl. Acad. Sci. U.S.A.">
        <title>A Catalog of Tens of Thousands of Viruses from Human Metagenomes Reveals Hidden Associations with Chronic Diseases.</title>
        <authorList>
            <person name="Tisza M.J."/>
            <person name="Buck C.B."/>
        </authorList>
    </citation>
    <scope>NUCLEOTIDE SEQUENCE</scope>
    <source>
        <strain evidence="1">CtLeh52</strain>
    </source>
</reference>
<proteinExistence type="predicted"/>
<sequence>MIRSFFIMFFIPLSHDTLVTSLETRDFKFWRGRCLLAFSPSSFC</sequence>